<evidence type="ECO:0000256" key="1">
    <source>
        <dbReference type="SAM" id="Phobius"/>
    </source>
</evidence>
<evidence type="ECO:0000313" key="2">
    <source>
        <dbReference type="EMBL" id="PKN02997.1"/>
    </source>
</evidence>
<feature type="transmembrane region" description="Helical" evidence="1">
    <location>
        <begin position="244"/>
        <end position="275"/>
    </location>
</feature>
<gene>
    <name evidence="2" type="ORF">CVU76_03150</name>
</gene>
<comment type="caution">
    <text evidence="2">The sequence shown here is derived from an EMBL/GenBank/DDBJ whole genome shotgun (WGS) entry which is preliminary data.</text>
</comment>
<feature type="transmembrane region" description="Helical" evidence="1">
    <location>
        <begin position="327"/>
        <end position="349"/>
    </location>
</feature>
<feature type="transmembrane region" description="Helical" evidence="1">
    <location>
        <begin position="125"/>
        <end position="147"/>
    </location>
</feature>
<dbReference type="Proteomes" id="UP000233417">
    <property type="component" value="Unassembled WGS sequence"/>
</dbReference>
<organism evidence="2 3">
    <name type="scientific">Candidatus Dojkabacteria bacterium HGW-Dojkabacteria-1</name>
    <dbReference type="NCBI Taxonomy" id="2013761"/>
    <lineage>
        <taxon>Bacteria</taxon>
        <taxon>Candidatus Dojkabacteria</taxon>
    </lineage>
</organism>
<dbReference type="EMBL" id="PHAO01000001">
    <property type="protein sequence ID" value="PKN02997.1"/>
    <property type="molecule type" value="Genomic_DNA"/>
</dbReference>
<evidence type="ECO:0000313" key="3">
    <source>
        <dbReference type="Proteomes" id="UP000233417"/>
    </source>
</evidence>
<feature type="transmembrane region" description="Helical" evidence="1">
    <location>
        <begin position="62"/>
        <end position="81"/>
    </location>
</feature>
<feature type="transmembrane region" description="Helical" evidence="1">
    <location>
        <begin position="403"/>
        <end position="421"/>
    </location>
</feature>
<feature type="transmembrane region" description="Helical" evidence="1">
    <location>
        <begin position="451"/>
        <end position="471"/>
    </location>
</feature>
<protein>
    <recommendedName>
        <fullName evidence="4">Glycosyltransferase RgtA/B/C/D-like domain-containing protein</fullName>
    </recommendedName>
</protein>
<evidence type="ECO:0008006" key="4">
    <source>
        <dbReference type="Google" id="ProtNLM"/>
    </source>
</evidence>
<dbReference type="AlphaFoldDB" id="A0A2N2F4A2"/>
<feature type="transmembrane region" description="Helical" evidence="1">
    <location>
        <begin position="7"/>
        <end position="26"/>
    </location>
</feature>
<name>A0A2N2F4A2_9BACT</name>
<keyword evidence="1" id="KW-0472">Membrane</keyword>
<reference evidence="2 3" key="1">
    <citation type="journal article" date="2017" name="ISME J.">
        <title>Potential for microbial H2 and metal transformations associated with novel bacteria and archaea in deep terrestrial subsurface sediments.</title>
        <authorList>
            <person name="Hernsdorf A.W."/>
            <person name="Amano Y."/>
            <person name="Miyakawa K."/>
            <person name="Ise K."/>
            <person name="Suzuki Y."/>
            <person name="Anantharaman K."/>
            <person name="Probst A."/>
            <person name="Burstein D."/>
            <person name="Thomas B.C."/>
            <person name="Banfield J.F."/>
        </authorList>
    </citation>
    <scope>NUCLEOTIDE SEQUENCE [LARGE SCALE GENOMIC DNA]</scope>
    <source>
        <strain evidence="2">HGW-Dojkabacteria-1</strain>
    </source>
</reference>
<keyword evidence="1" id="KW-0812">Transmembrane</keyword>
<accession>A0A2N2F4A2</accession>
<feature type="transmembrane region" description="Helical" evidence="1">
    <location>
        <begin position="32"/>
        <end position="50"/>
    </location>
</feature>
<feature type="transmembrane region" description="Helical" evidence="1">
    <location>
        <begin position="93"/>
        <end position="113"/>
    </location>
</feature>
<proteinExistence type="predicted"/>
<feature type="transmembrane region" description="Helical" evidence="1">
    <location>
        <begin position="287"/>
        <end position="307"/>
    </location>
</feature>
<feature type="transmembrane region" description="Helical" evidence="1">
    <location>
        <begin position="375"/>
        <end position="396"/>
    </location>
</feature>
<feature type="transmembrane region" description="Helical" evidence="1">
    <location>
        <begin position="213"/>
        <end position="232"/>
    </location>
</feature>
<keyword evidence="1" id="KW-1133">Transmembrane helix</keyword>
<sequence length="632" mass="73225">MFDVIAIIANLGVIIYLIFSLFTGGLDSFSSNYIFIGYVVFTTLTLPFLISKNIFRQRLVSFTTAFSFVYFPLQFLFTYLVSRITGFSLGELLPFYTLFNIVLWNILFIYFILSDERSGDYSEKVLKRVYSAILPGILFTIFASLFIRQTDSIVALDYLQHLVVPNRMYFSDMLCILPGQCSNLFLQHGYTTFYHILLGNMVSFLGTDPVKTIFVIDVIYPIIVSIPLFYIFKDVTKSTLWSQVGVLLSLLVFVMGGYDFVFFIPQTFALFLFLMFYREKNLSKKKLLLASILLMLTHFIIGTYLSAFLWGRELILKHIDRRKEVKIYYVILLTSVIFFILTNIAGFSFEKLVQVDEVKVIGSLTNPYYPNNLNVFWQILGPIWLFVLIIFVTNFLERKVSKVYLEGITYIAMITVVYFLGPTYASKFTIGIGFFSALLLVKFLSTLNMNIFFKSFVVTAMIVVFSTNFFVQYNRYLAFYTQENGRVSAINDEDMAIVNYLNRERTFSTILSDPYTQLIVAAFTNTETVQAQYMNLDTRKSLLGYINKPSIETYEKLITSPGIPKNDNFDVLYTSRMYRAINNQDDSWIYNLYSLSINNSEDIEDLNEQLIKEMARTGRYPVYVSPNFILFR</sequence>